<keyword evidence="1" id="KW-0233">DNA recombination</keyword>
<dbReference type="SUPFAM" id="SSF56349">
    <property type="entry name" value="DNA breaking-rejoining enzymes"/>
    <property type="match status" value="1"/>
</dbReference>
<evidence type="ECO:0000256" key="2">
    <source>
        <dbReference type="SAM" id="MobiDB-lite"/>
    </source>
</evidence>
<accession>A0AA47NPN3</accession>
<feature type="compositionally biased region" description="Basic and acidic residues" evidence="2">
    <location>
        <begin position="28"/>
        <end position="43"/>
    </location>
</feature>
<dbReference type="GO" id="GO:0006310">
    <property type="term" value="P:DNA recombination"/>
    <property type="evidence" value="ECO:0007669"/>
    <property type="project" value="UniProtKB-KW"/>
</dbReference>
<dbReference type="InterPro" id="IPR011010">
    <property type="entry name" value="DNA_brk_join_enz"/>
</dbReference>
<evidence type="ECO:0000256" key="1">
    <source>
        <dbReference type="ARBA" id="ARBA00023172"/>
    </source>
</evidence>
<dbReference type="Gene3D" id="1.10.443.10">
    <property type="entry name" value="Intergrase catalytic core"/>
    <property type="match status" value="1"/>
</dbReference>
<evidence type="ECO:0000313" key="3">
    <source>
        <dbReference type="EMBL" id="KAK0133506.1"/>
    </source>
</evidence>
<proteinExistence type="predicted"/>
<organism evidence="3 4">
    <name type="scientific">Merluccius polli</name>
    <name type="common">Benguela hake</name>
    <name type="synonym">Merluccius cadenati</name>
    <dbReference type="NCBI Taxonomy" id="89951"/>
    <lineage>
        <taxon>Eukaryota</taxon>
        <taxon>Metazoa</taxon>
        <taxon>Chordata</taxon>
        <taxon>Craniata</taxon>
        <taxon>Vertebrata</taxon>
        <taxon>Euteleostomi</taxon>
        <taxon>Actinopterygii</taxon>
        <taxon>Neopterygii</taxon>
        <taxon>Teleostei</taxon>
        <taxon>Neoteleostei</taxon>
        <taxon>Acanthomorphata</taxon>
        <taxon>Zeiogadaria</taxon>
        <taxon>Gadariae</taxon>
        <taxon>Gadiformes</taxon>
        <taxon>Gadoidei</taxon>
        <taxon>Merlucciidae</taxon>
        <taxon>Merluccius</taxon>
    </lineage>
</organism>
<evidence type="ECO:0000313" key="4">
    <source>
        <dbReference type="Proteomes" id="UP001174136"/>
    </source>
</evidence>
<gene>
    <name evidence="3" type="ORF">N1851_030966</name>
</gene>
<dbReference type="PANTHER" id="PTHR21446:SF6">
    <property type="entry name" value="MITOCHONDRIAL ANTIVIRAL-SIGNALING PROTEIN"/>
    <property type="match status" value="1"/>
</dbReference>
<keyword evidence="4" id="KW-1185">Reference proteome</keyword>
<dbReference type="GO" id="GO:0003677">
    <property type="term" value="F:DNA binding"/>
    <property type="evidence" value="ECO:0007669"/>
    <property type="project" value="InterPro"/>
</dbReference>
<dbReference type="PANTHER" id="PTHR21446">
    <property type="entry name" value="DUF3504 DOMAIN-CONTAINING PROTEIN"/>
    <property type="match status" value="1"/>
</dbReference>
<comment type="caution">
    <text evidence="3">The sequence shown here is derived from an EMBL/GenBank/DDBJ whole genome shotgun (WGS) entry which is preliminary data.</text>
</comment>
<sequence>MSDFIISFNLFGEFDNFEDWDAAEEKERREYEKKKEKRHKEVTPEELDELEDDKDELNTKKTTKWAVKILRDFLADKNMDINFKSYTAATLNDVLRLFYASVQSTKEGREYSVASLRSLRAGINRHLSDVNIINDPVFKTSNAVFKAILKCYIKSGKDTSVHHPRITESDLQIIRCSSVLSPDTPVGLVRKVWFDIQLCFARRGREGSRELTMTSFVIQRDEHGVEYVSLAHNPQTKNHKDPNEPHKENLRGDPLCPVKSFKKYISKCKVVVSPPEALHHCGIWYSREPMGVHYLGNMLKTISEEVGLSRVYTNHSLRSTAVGRLSDAGLETRQIMSVTGHRCERSLQAYWAPSVQDRREWSNILSSPNVPSSGRGEPQTLNLRPSNAHDDGHANIAIKLYN</sequence>
<protein>
    <submittedName>
        <fullName evidence="3">Uncharacterized protein</fullName>
    </submittedName>
</protein>
<feature type="region of interest" description="Disordered" evidence="2">
    <location>
        <begin position="364"/>
        <end position="390"/>
    </location>
</feature>
<dbReference type="AlphaFoldDB" id="A0AA47NPN3"/>
<feature type="region of interest" description="Disordered" evidence="2">
    <location>
        <begin position="28"/>
        <end position="52"/>
    </location>
</feature>
<dbReference type="EMBL" id="JAOPHQ010005983">
    <property type="protein sequence ID" value="KAK0133506.1"/>
    <property type="molecule type" value="Genomic_DNA"/>
</dbReference>
<dbReference type="InterPro" id="IPR052787">
    <property type="entry name" value="MAVS"/>
</dbReference>
<reference evidence="3" key="1">
    <citation type="journal article" date="2023" name="Front. Mar. Sci.">
        <title>A new Merluccius polli reference genome to investigate the effects of global change in West African waters.</title>
        <authorList>
            <person name="Mateo J.L."/>
            <person name="Blanco-Fernandez C."/>
            <person name="Garcia-Vazquez E."/>
            <person name="Machado-Schiaffino G."/>
        </authorList>
    </citation>
    <scope>NUCLEOTIDE SEQUENCE</scope>
    <source>
        <strain evidence="3">C29</strain>
        <tissue evidence="3">Fin</tissue>
    </source>
</reference>
<dbReference type="Proteomes" id="UP001174136">
    <property type="component" value="Unassembled WGS sequence"/>
</dbReference>
<dbReference type="GO" id="GO:0015074">
    <property type="term" value="P:DNA integration"/>
    <property type="evidence" value="ECO:0007669"/>
    <property type="project" value="InterPro"/>
</dbReference>
<name>A0AA47NPN3_MERPO</name>
<dbReference type="InterPro" id="IPR013762">
    <property type="entry name" value="Integrase-like_cat_sf"/>
</dbReference>